<dbReference type="Proteomes" id="UP000270924">
    <property type="component" value="Unassembled WGS sequence"/>
</dbReference>
<feature type="transmembrane region" description="Helical" evidence="2">
    <location>
        <begin position="143"/>
        <end position="166"/>
    </location>
</feature>
<organism evidence="3 4">
    <name type="scientific">Wuchereria bancrofti</name>
    <dbReference type="NCBI Taxonomy" id="6293"/>
    <lineage>
        <taxon>Eukaryota</taxon>
        <taxon>Metazoa</taxon>
        <taxon>Ecdysozoa</taxon>
        <taxon>Nematoda</taxon>
        <taxon>Chromadorea</taxon>
        <taxon>Rhabditida</taxon>
        <taxon>Spirurina</taxon>
        <taxon>Spiruromorpha</taxon>
        <taxon>Filarioidea</taxon>
        <taxon>Onchocercidae</taxon>
        <taxon>Wuchereria</taxon>
    </lineage>
</organism>
<keyword evidence="2" id="KW-1133">Transmembrane helix</keyword>
<dbReference type="InParanoid" id="A0A3P7DS95"/>
<protein>
    <submittedName>
        <fullName evidence="3">Uncharacterized protein</fullName>
    </submittedName>
</protein>
<sequence>MNRYCESRTTTITVWTPAFVGDIAIINRYHTVSIRNPLSSSSSSSLSSSSPSSSSSSLSSSSSSSSSLSSLSPTATVTSSSKPTPSFKMPGLLGKSRVLTEAKNHCHHHRYHDYQQHIHHHHRHQQQQQQQVQRRLHSRKQQLMIAGLGLIFLLFILQTFFLNIVLG</sequence>
<evidence type="ECO:0000313" key="3">
    <source>
        <dbReference type="EMBL" id="VDM12880.1"/>
    </source>
</evidence>
<feature type="compositionally biased region" description="Low complexity" evidence="1">
    <location>
        <begin position="37"/>
        <end position="73"/>
    </location>
</feature>
<proteinExistence type="predicted"/>
<dbReference type="EMBL" id="UYWW01003587">
    <property type="protein sequence ID" value="VDM12880.1"/>
    <property type="molecule type" value="Genomic_DNA"/>
</dbReference>
<reference evidence="3 4" key="1">
    <citation type="submission" date="2018-11" db="EMBL/GenBank/DDBJ databases">
        <authorList>
            <consortium name="Pathogen Informatics"/>
        </authorList>
    </citation>
    <scope>NUCLEOTIDE SEQUENCE [LARGE SCALE GENOMIC DNA]</scope>
</reference>
<evidence type="ECO:0000313" key="4">
    <source>
        <dbReference type="Proteomes" id="UP000270924"/>
    </source>
</evidence>
<name>A0A3P7DS95_WUCBA</name>
<dbReference type="AlphaFoldDB" id="A0A3P7DS95"/>
<dbReference type="OMA" id="RYCESRT"/>
<feature type="region of interest" description="Disordered" evidence="1">
    <location>
        <begin position="37"/>
        <end position="91"/>
    </location>
</feature>
<gene>
    <name evidence="3" type="ORF">WBA_LOCUS6266</name>
</gene>
<evidence type="ECO:0000256" key="1">
    <source>
        <dbReference type="SAM" id="MobiDB-lite"/>
    </source>
</evidence>
<accession>A0A3P7DS95</accession>
<keyword evidence="2" id="KW-0812">Transmembrane</keyword>
<evidence type="ECO:0000256" key="2">
    <source>
        <dbReference type="SAM" id="Phobius"/>
    </source>
</evidence>
<keyword evidence="4" id="KW-1185">Reference proteome</keyword>
<feature type="compositionally biased region" description="Polar residues" evidence="1">
    <location>
        <begin position="74"/>
        <end position="84"/>
    </location>
</feature>
<keyword evidence="2" id="KW-0472">Membrane</keyword>